<evidence type="ECO:0000313" key="4">
    <source>
        <dbReference type="EMBL" id="KAE9221493.1"/>
    </source>
</evidence>
<name>A0A6A3F409_9STRA</name>
<dbReference type="EMBL" id="QXFW01000669">
    <property type="protein sequence ID" value="KAE9005857.1"/>
    <property type="molecule type" value="Genomic_DNA"/>
</dbReference>
<organism evidence="1 7">
    <name type="scientific">Phytophthora fragariae</name>
    <dbReference type="NCBI Taxonomy" id="53985"/>
    <lineage>
        <taxon>Eukaryota</taxon>
        <taxon>Sar</taxon>
        <taxon>Stramenopiles</taxon>
        <taxon>Oomycota</taxon>
        <taxon>Peronosporomycetes</taxon>
        <taxon>Peronosporales</taxon>
        <taxon>Peronosporaceae</taxon>
        <taxon>Phytophthora</taxon>
    </lineage>
</organism>
<keyword evidence="8" id="KW-1185">Reference proteome</keyword>
<evidence type="ECO:0000313" key="8">
    <source>
        <dbReference type="Proteomes" id="UP000433483"/>
    </source>
</evidence>
<evidence type="ECO:0000313" key="2">
    <source>
        <dbReference type="EMBL" id="KAE9005857.1"/>
    </source>
</evidence>
<evidence type="ECO:0000313" key="12">
    <source>
        <dbReference type="Proteomes" id="UP000488956"/>
    </source>
</evidence>
<dbReference type="EMBL" id="QXFX01002536">
    <property type="protein sequence ID" value="KAE9076058.1"/>
    <property type="molecule type" value="Genomic_DNA"/>
</dbReference>
<dbReference type="Proteomes" id="UP000488956">
    <property type="component" value="Unassembled WGS sequence"/>
</dbReference>
<dbReference type="AlphaFoldDB" id="A0A6A3F409"/>
<dbReference type="Proteomes" id="UP000486351">
    <property type="component" value="Unassembled WGS sequence"/>
</dbReference>
<proteinExistence type="predicted"/>
<dbReference type="Proteomes" id="UP000440367">
    <property type="component" value="Unassembled WGS sequence"/>
</dbReference>
<dbReference type="Proteomes" id="UP000433483">
    <property type="component" value="Unassembled WGS sequence"/>
</dbReference>
<evidence type="ECO:0000313" key="10">
    <source>
        <dbReference type="Proteomes" id="UP000460718"/>
    </source>
</evidence>
<evidence type="ECO:0000313" key="11">
    <source>
        <dbReference type="Proteomes" id="UP000486351"/>
    </source>
</evidence>
<dbReference type="EMBL" id="QXGD01000455">
    <property type="protein sequence ID" value="KAE9239154.1"/>
    <property type="molecule type" value="Genomic_DNA"/>
</dbReference>
<evidence type="ECO:0000313" key="5">
    <source>
        <dbReference type="EMBL" id="KAE9239154.1"/>
    </source>
</evidence>
<evidence type="ECO:0000313" key="6">
    <source>
        <dbReference type="EMBL" id="KAE9345913.1"/>
    </source>
</evidence>
<evidence type="ECO:0000313" key="9">
    <source>
        <dbReference type="Proteomes" id="UP000440367"/>
    </source>
</evidence>
<dbReference type="Proteomes" id="UP000460718">
    <property type="component" value="Unassembled WGS sequence"/>
</dbReference>
<evidence type="ECO:0000313" key="3">
    <source>
        <dbReference type="EMBL" id="KAE9076058.1"/>
    </source>
</evidence>
<evidence type="ECO:0000313" key="7">
    <source>
        <dbReference type="Proteomes" id="UP000429523"/>
    </source>
</evidence>
<dbReference type="EMBL" id="QXGB01000276">
    <property type="protein sequence ID" value="KAE9221493.1"/>
    <property type="molecule type" value="Genomic_DNA"/>
</dbReference>
<accession>A0A6A3F409</accession>
<dbReference type="EMBL" id="QXFY01000386">
    <property type="protein sequence ID" value="KAE9345913.1"/>
    <property type="molecule type" value="Genomic_DNA"/>
</dbReference>
<comment type="caution">
    <text evidence="1">The sequence shown here is derived from an EMBL/GenBank/DDBJ whole genome shotgun (WGS) entry which is preliminary data.</text>
</comment>
<dbReference type="EMBL" id="QXGF01000456">
    <property type="protein sequence ID" value="KAE8939943.1"/>
    <property type="molecule type" value="Genomic_DNA"/>
</dbReference>
<dbReference type="Proteomes" id="UP000429523">
    <property type="component" value="Unassembled WGS sequence"/>
</dbReference>
<protein>
    <submittedName>
        <fullName evidence="1">Uncharacterized protein</fullName>
    </submittedName>
</protein>
<evidence type="ECO:0000313" key="1">
    <source>
        <dbReference type="EMBL" id="KAE8939943.1"/>
    </source>
</evidence>
<gene>
    <name evidence="5" type="ORF">PF002_g10422</name>
    <name evidence="4" type="ORF">PF005_g7078</name>
    <name evidence="6" type="ORF">PF008_g8538</name>
    <name evidence="1" type="ORF">PF009_g10240</name>
    <name evidence="3" type="ORF">PF010_g24053</name>
    <name evidence="2" type="ORF">PF011_g11857</name>
</gene>
<reference evidence="7 8" key="1">
    <citation type="submission" date="2018-08" db="EMBL/GenBank/DDBJ databases">
        <title>Genomic investigation of the strawberry pathogen Phytophthora fragariae indicates pathogenicity is determined by transcriptional variation in three key races.</title>
        <authorList>
            <person name="Adams T.M."/>
            <person name="Armitage A.D."/>
            <person name="Sobczyk M.K."/>
            <person name="Bates H.J."/>
            <person name="Dunwell J.M."/>
            <person name="Nellist C.F."/>
            <person name="Harrison R.J."/>
        </authorList>
    </citation>
    <scope>NUCLEOTIDE SEQUENCE [LARGE SCALE GENOMIC DNA]</scope>
    <source>
        <strain evidence="5 9">BC-1</strain>
        <strain evidence="4 8">NOV-27</strain>
        <strain evidence="6 11">NOV-77</strain>
        <strain evidence="1 7">NOV-9</strain>
        <strain evidence="3 12">ONT-3</strain>
        <strain evidence="2 10">SCRP245</strain>
    </source>
</reference>
<sequence length="144" mass="16198">MPSSLELLPPPLLSYVLEFAILKFTRDLEMRWNELPLDDLKKVALVSKTLLATVRDFVKGFQADTMELSLQNVATPAQVAAEILIVAGKGSAICDFRVYLGDFDNGLFTAEVPRLGRLEQVEIDWARIFGFMPRLRRLDLVSPC</sequence>